<organism evidence="2 3">
    <name type="scientific">Zhihengliuella salsuginis</name>
    <dbReference type="NCBI Taxonomy" id="578222"/>
    <lineage>
        <taxon>Bacteria</taxon>
        <taxon>Bacillati</taxon>
        <taxon>Actinomycetota</taxon>
        <taxon>Actinomycetes</taxon>
        <taxon>Micrococcales</taxon>
        <taxon>Micrococcaceae</taxon>
        <taxon>Zhihengliuella</taxon>
    </lineage>
</organism>
<protein>
    <submittedName>
        <fullName evidence="2">Uncharacterized protein</fullName>
    </submittedName>
</protein>
<dbReference type="EMBL" id="BMXK01000005">
    <property type="protein sequence ID" value="GHD05026.1"/>
    <property type="molecule type" value="Genomic_DNA"/>
</dbReference>
<reference evidence="3" key="1">
    <citation type="journal article" date="2019" name="Int. J. Syst. Evol. Microbiol.">
        <title>The Global Catalogue of Microorganisms (GCM) 10K type strain sequencing project: providing services to taxonomists for standard genome sequencing and annotation.</title>
        <authorList>
            <consortium name="The Broad Institute Genomics Platform"/>
            <consortium name="The Broad Institute Genome Sequencing Center for Infectious Disease"/>
            <person name="Wu L."/>
            <person name="Ma J."/>
        </authorList>
    </citation>
    <scope>NUCLEOTIDE SEQUENCE [LARGE SCALE GENOMIC DNA]</scope>
    <source>
        <strain evidence="3">KCTC 19466</strain>
    </source>
</reference>
<keyword evidence="1" id="KW-1133">Transmembrane helix</keyword>
<evidence type="ECO:0000313" key="3">
    <source>
        <dbReference type="Proteomes" id="UP000642819"/>
    </source>
</evidence>
<dbReference type="Proteomes" id="UP000642819">
    <property type="component" value="Unassembled WGS sequence"/>
</dbReference>
<proteinExistence type="predicted"/>
<name>A0ABQ3GJ32_9MICC</name>
<keyword evidence="1" id="KW-0812">Transmembrane</keyword>
<evidence type="ECO:0000256" key="1">
    <source>
        <dbReference type="SAM" id="Phobius"/>
    </source>
</evidence>
<accession>A0ABQ3GJ32</accession>
<sequence>MPERSGALLTESGNDGQTMIQPMRRVDAREYRESTSPEVQNRWASILWPFFAFVVAALAMTIFDFGWLFVLGWTILVALVHLLLCARRRRT</sequence>
<keyword evidence="3" id="KW-1185">Reference proteome</keyword>
<gene>
    <name evidence="2" type="ORF">GCM10008096_13300</name>
</gene>
<evidence type="ECO:0000313" key="2">
    <source>
        <dbReference type="EMBL" id="GHD05026.1"/>
    </source>
</evidence>
<keyword evidence="1" id="KW-0472">Membrane</keyword>
<dbReference type="RefSeq" id="WP_189349358.1">
    <property type="nucleotide sequence ID" value="NZ_BMXK01000005.1"/>
</dbReference>
<feature type="transmembrane region" description="Helical" evidence="1">
    <location>
        <begin position="68"/>
        <end position="86"/>
    </location>
</feature>
<feature type="transmembrane region" description="Helical" evidence="1">
    <location>
        <begin position="43"/>
        <end position="62"/>
    </location>
</feature>
<comment type="caution">
    <text evidence="2">The sequence shown here is derived from an EMBL/GenBank/DDBJ whole genome shotgun (WGS) entry which is preliminary data.</text>
</comment>